<evidence type="ECO:0000313" key="3">
    <source>
        <dbReference type="EMBL" id="PJZ60270.1"/>
    </source>
</evidence>
<evidence type="ECO:0000313" key="4">
    <source>
        <dbReference type="Proteomes" id="UP000232149"/>
    </source>
</evidence>
<dbReference type="SMART" id="SM00530">
    <property type="entry name" value="HTH_XRE"/>
    <property type="match status" value="1"/>
</dbReference>
<reference evidence="4 5" key="1">
    <citation type="submission" date="2017-07" db="EMBL/GenBank/DDBJ databases">
        <title>Leptospira spp. isolated from tropical soils.</title>
        <authorList>
            <person name="Thibeaux R."/>
            <person name="Iraola G."/>
            <person name="Ferres I."/>
            <person name="Bierque E."/>
            <person name="Girault D."/>
            <person name="Soupe-Gilbert M.-E."/>
            <person name="Picardeau M."/>
            <person name="Goarant C."/>
        </authorList>
    </citation>
    <scope>NUCLEOTIDE SEQUENCE [LARGE SCALE GENOMIC DNA]</scope>
    <source>
        <strain evidence="2 5">FH2-B-C1</strain>
        <strain evidence="3 4">FH2-B-D1</strain>
    </source>
</reference>
<dbReference type="InterPro" id="IPR010982">
    <property type="entry name" value="Lambda_DNA-bd_dom_sf"/>
</dbReference>
<dbReference type="RefSeq" id="WP_100787506.1">
    <property type="nucleotide sequence ID" value="NZ_NPDU01000070.1"/>
</dbReference>
<dbReference type="EMBL" id="NPDU01000070">
    <property type="protein sequence ID" value="PJZ60270.1"/>
    <property type="molecule type" value="Genomic_DNA"/>
</dbReference>
<name>A0A2M9YJ34_9LEPT</name>
<dbReference type="EMBL" id="NPDV01000023">
    <property type="protein sequence ID" value="PJZ51547.1"/>
    <property type="molecule type" value="Genomic_DNA"/>
</dbReference>
<evidence type="ECO:0000313" key="2">
    <source>
        <dbReference type="EMBL" id="PJZ51547.1"/>
    </source>
</evidence>
<dbReference type="Pfam" id="PF01381">
    <property type="entry name" value="HTH_3"/>
    <property type="match status" value="1"/>
</dbReference>
<gene>
    <name evidence="3" type="ORF">CH376_19410</name>
    <name evidence="2" type="ORF">CH380_19890</name>
</gene>
<evidence type="ECO:0000259" key="1">
    <source>
        <dbReference type="PROSITE" id="PS50943"/>
    </source>
</evidence>
<protein>
    <submittedName>
        <fullName evidence="2">Transcriptional regulator</fullName>
    </submittedName>
</protein>
<dbReference type="PROSITE" id="PS50943">
    <property type="entry name" value="HTH_CROC1"/>
    <property type="match status" value="1"/>
</dbReference>
<sequence length="123" mass="14051">MQAVVKTPLTEVTIKGEISSSLLKALKKEFGKKLRIEKSEESISWKETEFFKENKEFLQPGSKMKYYRKKAGLSLSELGIKLGGIPRQNLSAMELGKRSIPKDLAKQLSRIFKKPVEIFLFTE</sequence>
<keyword evidence="4" id="KW-1185">Reference proteome</keyword>
<dbReference type="CDD" id="cd00093">
    <property type="entry name" value="HTH_XRE"/>
    <property type="match status" value="1"/>
</dbReference>
<evidence type="ECO:0000313" key="5">
    <source>
        <dbReference type="Proteomes" id="UP000232188"/>
    </source>
</evidence>
<proteinExistence type="predicted"/>
<dbReference type="Gene3D" id="1.10.260.40">
    <property type="entry name" value="lambda repressor-like DNA-binding domains"/>
    <property type="match status" value="1"/>
</dbReference>
<accession>A0A2M9YJ34</accession>
<dbReference type="InterPro" id="IPR001387">
    <property type="entry name" value="Cro/C1-type_HTH"/>
</dbReference>
<dbReference type="Proteomes" id="UP000232188">
    <property type="component" value="Unassembled WGS sequence"/>
</dbReference>
<dbReference type="AlphaFoldDB" id="A0A2M9YJ34"/>
<dbReference type="SUPFAM" id="SSF47413">
    <property type="entry name" value="lambda repressor-like DNA-binding domains"/>
    <property type="match status" value="1"/>
</dbReference>
<dbReference type="Proteomes" id="UP000232149">
    <property type="component" value="Unassembled WGS sequence"/>
</dbReference>
<comment type="caution">
    <text evidence="2">The sequence shown here is derived from an EMBL/GenBank/DDBJ whole genome shotgun (WGS) entry which is preliminary data.</text>
</comment>
<dbReference type="GO" id="GO:0003677">
    <property type="term" value="F:DNA binding"/>
    <property type="evidence" value="ECO:0007669"/>
    <property type="project" value="InterPro"/>
</dbReference>
<feature type="domain" description="HTH cro/C1-type" evidence="1">
    <location>
        <begin position="64"/>
        <end position="119"/>
    </location>
</feature>
<organism evidence="2 5">
    <name type="scientific">Leptospira adleri</name>
    <dbReference type="NCBI Taxonomy" id="2023186"/>
    <lineage>
        <taxon>Bacteria</taxon>
        <taxon>Pseudomonadati</taxon>
        <taxon>Spirochaetota</taxon>
        <taxon>Spirochaetia</taxon>
        <taxon>Leptospirales</taxon>
        <taxon>Leptospiraceae</taxon>
        <taxon>Leptospira</taxon>
    </lineage>
</organism>